<evidence type="ECO:0000256" key="6">
    <source>
        <dbReference type="SAM" id="MobiDB-lite"/>
    </source>
</evidence>
<dbReference type="STRING" id="946483.Cenrod_1583"/>
<keyword evidence="5" id="KW-0175">Coiled coil</keyword>
<dbReference type="Gene3D" id="3.30.1150.10">
    <property type="match status" value="1"/>
</dbReference>
<organism evidence="8 9">
    <name type="scientific">Candidatus Symbiobacter mobilis CR</name>
    <dbReference type="NCBI Taxonomy" id="946483"/>
    <lineage>
        <taxon>Bacteria</taxon>
        <taxon>Pseudomonadati</taxon>
        <taxon>Pseudomonadota</taxon>
        <taxon>Betaproteobacteria</taxon>
        <taxon>Burkholderiales</taxon>
        <taxon>Comamonadaceae</taxon>
    </lineage>
</organism>
<dbReference type="RefSeq" id="WP_022773490.1">
    <property type="nucleotide sequence ID" value="NC_022576.1"/>
</dbReference>
<dbReference type="NCBIfam" id="TIGR01352">
    <property type="entry name" value="tonB_Cterm"/>
    <property type="match status" value="1"/>
</dbReference>
<dbReference type="PROSITE" id="PS52015">
    <property type="entry name" value="TONB_CTD"/>
    <property type="match status" value="1"/>
</dbReference>
<name>U5NBP9_9BURK</name>
<evidence type="ECO:0000256" key="2">
    <source>
        <dbReference type="ARBA" id="ARBA00022692"/>
    </source>
</evidence>
<keyword evidence="4" id="KW-0472">Membrane</keyword>
<keyword evidence="2" id="KW-0812">Transmembrane</keyword>
<accession>U5NBP9</accession>
<dbReference type="EMBL" id="CP004885">
    <property type="protein sequence ID" value="AGX87668.1"/>
    <property type="molecule type" value="Genomic_DNA"/>
</dbReference>
<dbReference type="SUPFAM" id="SSF74653">
    <property type="entry name" value="TolA/TonB C-terminal domain"/>
    <property type="match status" value="1"/>
</dbReference>
<evidence type="ECO:0000256" key="4">
    <source>
        <dbReference type="ARBA" id="ARBA00023136"/>
    </source>
</evidence>
<evidence type="ECO:0000256" key="1">
    <source>
        <dbReference type="ARBA" id="ARBA00004167"/>
    </source>
</evidence>
<evidence type="ECO:0000313" key="9">
    <source>
        <dbReference type="Proteomes" id="UP000017184"/>
    </source>
</evidence>
<dbReference type="Pfam" id="PF13103">
    <property type="entry name" value="TonB_2"/>
    <property type="match status" value="1"/>
</dbReference>
<dbReference type="InterPro" id="IPR037682">
    <property type="entry name" value="TonB_C"/>
</dbReference>
<dbReference type="GO" id="GO:0016020">
    <property type="term" value="C:membrane"/>
    <property type="evidence" value="ECO:0007669"/>
    <property type="project" value="UniProtKB-SubCell"/>
</dbReference>
<dbReference type="eggNOG" id="COG0810">
    <property type="taxonomic scope" value="Bacteria"/>
</dbReference>
<protein>
    <submittedName>
        <fullName evidence="8">Periplasmic protein TonB</fullName>
    </submittedName>
</protein>
<dbReference type="GO" id="GO:0055085">
    <property type="term" value="P:transmembrane transport"/>
    <property type="evidence" value="ECO:0007669"/>
    <property type="project" value="InterPro"/>
</dbReference>
<evidence type="ECO:0000256" key="5">
    <source>
        <dbReference type="SAM" id="Coils"/>
    </source>
</evidence>
<gene>
    <name evidence="8" type="primary">tonB-2</name>
    <name evidence="8" type="ORF">Cenrod_1583</name>
</gene>
<evidence type="ECO:0000259" key="7">
    <source>
        <dbReference type="PROSITE" id="PS52015"/>
    </source>
</evidence>
<feature type="domain" description="TonB C-terminal" evidence="7">
    <location>
        <begin position="179"/>
        <end position="276"/>
    </location>
</feature>
<keyword evidence="3" id="KW-1133">Transmembrane helix</keyword>
<keyword evidence="9" id="KW-1185">Reference proteome</keyword>
<dbReference type="Proteomes" id="UP000017184">
    <property type="component" value="Chromosome"/>
</dbReference>
<dbReference type="KEGG" id="cbx:Cenrod_1583"/>
<feature type="region of interest" description="Disordered" evidence="6">
    <location>
        <begin position="71"/>
        <end position="90"/>
    </location>
</feature>
<feature type="coiled-coil region" evidence="5">
    <location>
        <begin position="123"/>
        <end position="161"/>
    </location>
</feature>
<reference evidence="8 9" key="1">
    <citation type="journal article" date="2013" name="Genome Biol.">
        <title>Genomic analysis reveals key aspects of prokaryotic symbiosis in the phototrophic consortium "Chlorochromatium aggregatum".</title>
        <authorList>
            <person name="Liu Z."/>
            <person name="Muller J."/>
            <person name="Li T."/>
            <person name="Alvey R.M."/>
            <person name="Vogl K."/>
            <person name="Frigaard N.U."/>
            <person name="Rockwell N.C."/>
            <person name="Boyd E.S."/>
            <person name="Tomsho L.P."/>
            <person name="Schuster S.C."/>
            <person name="Henke P."/>
            <person name="Rohde M."/>
            <person name="Overmann J."/>
            <person name="Bryant D.A."/>
        </authorList>
    </citation>
    <scope>NUCLEOTIDE SEQUENCE [LARGE SCALE GENOMIC DNA]</scope>
    <source>
        <strain evidence="8">CR</strain>
    </source>
</reference>
<proteinExistence type="predicted"/>
<sequence length="283" mass="31520">MNLRSISTFEWALGISLLLHAVALSVRLVDPQALDSVFEHTSLDVILVNARSTEHPQAAQAIAQANLVGGGDAAAGRATSPTPPAHTTVDAADDEDTQQRQLASLEAQQRQILTQLRGTLRAMAQTTARKAEAEDAQQRKQRQLVEMLAEIERRIQRENARPRKRYISPTTREAVYALYYDHLRRAIEEQGTLHFPETQGRKLYGELLMSITIDTHGTVLDTRIEHSSGQRALDLHAQRIVRSAAPFGRFTEAMRKQSDQIVVISRFQFTREEGFAAHVGAAP</sequence>
<comment type="subcellular location">
    <subcellularLocation>
        <location evidence="1">Membrane</location>
        <topology evidence="1">Single-pass membrane protein</topology>
    </subcellularLocation>
</comment>
<dbReference type="AlphaFoldDB" id="U5NBP9"/>
<dbReference type="HOGENOM" id="CLU_052089_0_0_4"/>
<dbReference type="InterPro" id="IPR006260">
    <property type="entry name" value="TonB/TolA_C"/>
</dbReference>
<evidence type="ECO:0000313" key="8">
    <source>
        <dbReference type="EMBL" id="AGX87668.1"/>
    </source>
</evidence>
<evidence type="ECO:0000256" key="3">
    <source>
        <dbReference type="ARBA" id="ARBA00022989"/>
    </source>
</evidence>